<feature type="transmembrane region" description="Helical" evidence="1">
    <location>
        <begin position="74"/>
        <end position="93"/>
    </location>
</feature>
<keyword evidence="1" id="KW-0812">Transmembrane</keyword>
<reference evidence="2" key="1">
    <citation type="journal article" date="2008" name="BMC Genomics">
        <title>A conifer genomics resource of 200,000 spruce (Picea spp.) ESTs and 6,464 high-quality, sequence-finished full-length cDNAs for Sitka spruce (Picea sitchensis).</title>
        <authorList>
            <person name="Ralph S.G."/>
            <person name="Chun H.J."/>
            <person name="Kolosova N."/>
            <person name="Cooper D."/>
            <person name="Oddy C."/>
            <person name="Ritland C.E."/>
            <person name="Kirkpatrick R."/>
            <person name="Moore R."/>
            <person name="Barber S."/>
            <person name="Holt R.A."/>
            <person name="Jones S.J."/>
            <person name="Marra M.A."/>
            <person name="Douglas C.J."/>
            <person name="Ritland K."/>
            <person name="Bohlmann J."/>
        </authorList>
    </citation>
    <scope>NUCLEOTIDE SEQUENCE</scope>
    <source>
        <tissue evidence="2">Green portion of the leader tissue</tissue>
    </source>
</reference>
<sequence>MRFWMKNPEEGETLFGMKEGAARALKKNMIQGPVQASAIGRGSRTEALILREIIMGSMTDAGVQTLISTMSHGIGIAGQVPFIILTILLLGIVPRSF</sequence>
<evidence type="ECO:0000256" key="1">
    <source>
        <dbReference type="SAM" id="Phobius"/>
    </source>
</evidence>
<protein>
    <submittedName>
        <fullName evidence="2">Uncharacterized protein</fullName>
    </submittedName>
</protein>
<proteinExistence type="evidence at transcript level"/>
<evidence type="ECO:0000313" key="2">
    <source>
        <dbReference type="EMBL" id="ABK24996.1"/>
    </source>
</evidence>
<organism evidence="2">
    <name type="scientific">Picea sitchensis</name>
    <name type="common">Sitka spruce</name>
    <name type="synonym">Pinus sitchensis</name>
    <dbReference type="NCBI Taxonomy" id="3332"/>
    <lineage>
        <taxon>Eukaryota</taxon>
        <taxon>Viridiplantae</taxon>
        <taxon>Streptophyta</taxon>
        <taxon>Embryophyta</taxon>
        <taxon>Tracheophyta</taxon>
        <taxon>Spermatophyta</taxon>
        <taxon>Pinopsida</taxon>
        <taxon>Pinidae</taxon>
        <taxon>Conifers I</taxon>
        <taxon>Pinales</taxon>
        <taxon>Pinaceae</taxon>
        <taxon>Picea</taxon>
    </lineage>
</organism>
<keyword evidence="1" id="KW-0472">Membrane</keyword>
<dbReference type="EMBL" id="EF085700">
    <property type="protein sequence ID" value="ABK24996.1"/>
    <property type="molecule type" value="mRNA"/>
</dbReference>
<name>A9NWI5_PICSI</name>
<dbReference type="AlphaFoldDB" id="A9NWI5"/>
<accession>A9NWI5</accession>
<keyword evidence="1" id="KW-1133">Transmembrane helix</keyword>